<evidence type="ECO:0000313" key="3">
    <source>
        <dbReference type="Proteomes" id="UP000008815"/>
    </source>
</evidence>
<dbReference type="SUPFAM" id="SSF54637">
    <property type="entry name" value="Thioesterase/thiol ester dehydrase-isomerase"/>
    <property type="match status" value="1"/>
</dbReference>
<name>A0A0H3KGA7_BURM1</name>
<dbReference type="PANTHER" id="PTHR42993:SF1">
    <property type="entry name" value="MAOC-LIKE DEHYDRATASE DOMAIN-CONTAINING PROTEIN"/>
    <property type="match status" value="1"/>
</dbReference>
<dbReference type="eggNOG" id="COG2030">
    <property type="taxonomic scope" value="Bacteria"/>
</dbReference>
<dbReference type="EMBL" id="AP009385">
    <property type="protein sequence ID" value="BAG44111.1"/>
    <property type="molecule type" value="Genomic_DNA"/>
</dbReference>
<sequence length="158" mass="17148">MTDVTLPLIASAQALRARVGEAPLVSGWIEIDQRRVDGFADATGDHQWIHVDPERARRESPFGGPIAHGFLTLSLIPALMADAISFEQKMGVNYGLNRVRFLKPVPVGARVRASFAVKEAADAARGGVQVTWSVSIEAERPDGPLPVCAAEFITLHYF</sequence>
<dbReference type="KEGG" id="bmj:BMULJ_02215"/>
<protein>
    <submittedName>
        <fullName evidence="2">Acyl dehydratase</fullName>
    </submittedName>
</protein>
<dbReference type="InterPro" id="IPR039375">
    <property type="entry name" value="NodN-like"/>
</dbReference>
<dbReference type="STRING" id="395019.BMULJ_02215"/>
<dbReference type="InterPro" id="IPR002539">
    <property type="entry name" value="MaoC-like_dom"/>
</dbReference>
<dbReference type="Pfam" id="PF01575">
    <property type="entry name" value="MaoC_dehydratas"/>
    <property type="match status" value="1"/>
</dbReference>
<dbReference type="HOGENOM" id="CLU_108911_0_0_4"/>
<evidence type="ECO:0000313" key="2">
    <source>
        <dbReference type="EMBL" id="BAG44111.1"/>
    </source>
</evidence>
<organism evidence="2 3">
    <name type="scientific">Burkholderia multivorans (strain ATCC 17616 / 249)</name>
    <dbReference type="NCBI Taxonomy" id="395019"/>
    <lineage>
        <taxon>Bacteria</taxon>
        <taxon>Pseudomonadati</taxon>
        <taxon>Pseudomonadota</taxon>
        <taxon>Betaproteobacteria</taxon>
        <taxon>Burkholderiales</taxon>
        <taxon>Burkholderiaceae</taxon>
        <taxon>Burkholderia</taxon>
        <taxon>Burkholderia cepacia complex</taxon>
    </lineage>
</organism>
<dbReference type="RefSeq" id="WP_012213017.1">
    <property type="nucleotide sequence ID" value="NC_010084.1"/>
</dbReference>
<dbReference type="PANTHER" id="PTHR42993">
    <property type="entry name" value="MAOC-LIKE DEHYDRATASE DOMAIN-CONTAINING PROTEIN"/>
    <property type="match status" value="1"/>
</dbReference>
<dbReference type="CDD" id="cd03450">
    <property type="entry name" value="NodN"/>
    <property type="match status" value="1"/>
</dbReference>
<proteinExistence type="predicted"/>
<dbReference type="Proteomes" id="UP000008815">
    <property type="component" value="Chromosome 1"/>
</dbReference>
<evidence type="ECO:0000259" key="1">
    <source>
        <dbReference type="Pfam" id="PF01575"/>
    </source>
</evidence>
<dbReference type="AlphaFoldDB" id="A0A0H3KGA7"/>
<keyword evidence="3" id="KW-1185">Reference proteome</keyword>
<feature type="domain" description="MaoC-like" evidence="1">
    <location>
        <begin position="18"/>
        <end position="126"/>
    </location>
</feature>
<dbReference type="InterPro" id="IPR029069">
    <property type="entry name" value="HotDog_dom_sf"/>
</dbReference>
<gene>
    <name evidence="2" type="ordered locus">BMULJ_02215</name>
</gene>
<dbReference type="KEGG" id="bmu:Bmul_1048"/>
<dbReference type="Gene3D" id="3.10.129.10">
    <property type="entry name" value="Hotdog Thioesterase"/>
    <property type="match status" value="1"/>
</dbReference>
<accession>A0A0H3KGA7</accession>
<reference evidence="2 3" key="1">
    <citation type="submission" date="2007-04" db="EMBL/GenBank/DDBJ databases">
        <title>Complete genome sequence of Burkholderia multivorans ATCC 17616.</title>
        <authorList>
            <person name="Ohtsubo Y."/>
            <person name="Yamashita A."/>
            <person name="Kurokawa K."/>
            <person name="Takami H."/>
            <person name="Yuhara S."/>
            <person name="Nishiyama E."/>
            <person name="Endo R."/>
            <person name="Miyazaki R."/>
            <person name="Ono A."/>
            <person name="Yano K."/>
            <person name="Ito M."/>
            <person name="Sota M."/>
            <person name="Yuji N."/>
            <person name="Hattori M."/>
            <person name="Tsuda M."/>
        </authorList>
    </citation>
    <scope>NUCLEOTIDE SEQUENCE [LARGE SCALE GENOMIC DNA]</scope>
    <source>
        <strain evidence="3">ATCC 17616 / 249</strain>
    </source>
</reference>